<feature type="non-terminal residue" evidence="2">
    <location>
        <position position="259"/>
    </location>
</feature>
<feature type="chain" id="PRO_5035268758" description="Phytase-like domain-containing protein" evidence="1">
    <location>
        <begin position="24"/>
        <end position="259"/>
    </location>
</feature>
<proteinExistence type="predicted"/>
<organism evidence="2 3">
    <name type="scientific">Candidatus Polarisedimenticola svalbardensis</name>
    <dbReference type="NCBI Taxonomy" id="2886004"/>
    <lineage>
        <taxon>Bacteria</taxon>
        <taxon>Pseudomonadati</taxon>
        <taxon>Acidobacteriota</taxon>
        <taxon>Candidatus Polarisedimenticolia</taxon>
        <taxon>Candidatus Polarisedimenticolales</taxon>
        <taxon>Candidatus Polarisedimenticolaceae</taxon>
        <taxon>Candidatus Polarisedimenticola</taxon>
    </lineage>
</organism>
<gene>
    <name evidence="2" type="ORF">IFK94_15895</name>
</gene>
<keyword evidence="1" id="KW-0732">Signal</keyword>
<evidence type="ECO:0000313" key="2">
    <source>
        <dbReference type="EMBL" id="MBD3869603.1"/>
    </source>
</evidence>
<sequence length="259" mass="28533">MPKRRFYHLLAIVCLLASFPAIAAVPLPSGDGLVLINRDNPDYAAQNISPAISSYPEAGLRLLVFRNDAIVFNHGLRDDTSQPQGAGAEGRRLFEGRTVTDAVELAPDGLTAIIIETRLDPPKRDGSLKGDVGVTWIDPMNPRGRWSLDLPSGRFASHIHVLDRQSGFALMTATPDGDGADFTLYDSEGGVEYHLDEVAGNVLEFRITRAAGFIGLDIAYPERPGLPDRTLLVLDRLQNARWHYSWTYGDPEEPTEWIL</sequence>
<name>A0A8J6XXN1_9BACT</name>
<feature type="signal peptide" evidence="1">
    <location>
        <begin position="1"/>
        <end position="23"/>
    </location>
</feature>
<evidence type="ECO:0000256" key="1">
    <source>
        <dbReference type="SAM" id="SignalP"/>
    </source>
</evidence>
<dbReference type="AlphaFoldDB" id="A0A8J6XXN1"/>
<accession>A0A8J6XXN1</accession>
<reference evidence="2 3" key="1">
    <citation type="submission" date="2020-08" db="EMBL/GenBank/DDBJ databases">
        <title>Acidobacteriota in marine sediments use diverse sulfur dissimilation pathways.</title>
        <authorList>
            <person name="Wasmund K."/>
        </authorList>
    </citation>
    <scope>NUCLEOTIDE SEQUENCE [LARGE SCALE GENOMIC DNA]</scope>
    <source>
        <strain evidence="2">MAG AM4</strain>
    </source>
</reference>
<evidence type="ECO:0008006" key="4">
    <source>
        <dbReference type="Google" id="ProtNLM"/>
    </source>
</evidence>
<dbReference type="Proteomes" id="UP000648239">
    <property type="component" value="Unassembled WGS sequence"/>
</dbReference>
<comment type="caution">
    <text evidence="2">The sequence shown here is derived from an EMBL/GenBank/DDBJ whole genome shotgun (WGS) entry which is preliminary data.</text>
</comment>
<evidence type="ECO:0000313" key="3">
    <source>
        <dbReference type="Proteomes" id="UP000648239"/>
    </source>
</evidence>
<protein>
    <recommendedName>
        <fullName evidence="4">Phytase-like domain-containing protein</fullName>
    </recommendedName>
</protein>
<dbReference type="EMBL" id="JACXWD010000124">
    <property type="protein sequence ID" value="MBD3869603.1"/>
    <property type="molecule type" value="Genomic_DNA"/>
</dbReference>